<reference evidence="1 2" key="1">
    <citation type="submission" date="2016-01" db="EMBL/GenBank/DDBJ databases">
        <title>Highly variable Streptococcus oralis are common among viridans streptococci isolated from primates.</title>
        <authorList>
            <person name="Denapaite D."/>
            <person name="Rieger M."/>
            <person name="Koendgen S."/>
            <person name="Brueckner R."/>
            <person name="Ochigava I."/>
            <person name="Kappeler P."/>
            <person name="Maetz-Rensing K."/>
            <person name="Leendertz F."/>
            <person name="Hakenbeck R."/>
        </authorList>
    </citation>
    <scope>NUCLEOTIDE SEQUENCE [LARGE SCALE GENOMIC DNA]</scope>
    <source>
        <strain evidence="1 2">DD24</strain>
    </source>
</reference>
<evidence type="ECO:0000313" key="2">
    <source>
        <dbReference type="Proteomes" id="UP000070353"/>
    </source>
</evidence>
<protein>
    <submittedName>
        <fullName evidence="1">Uncharacterized protein</fullName>
    </submittedName>
</protein>
<accession>A0A139QPU5</accession>
<dbReference type="Proteomes" id="UP000070353">
    <property type="component" value="Unassembled WGS sequence"/>
</dbReference>
<comment type="caution">
    <text evidence="1">The sequence shown here is derived from an EMBL/GenBank/DDBJ whole genome shotgun (WGS) entry which is preliminary data.</text>
</comment>
<gene>
    <name evidence="1" type="ORF">SORDD24_01211</name>
</gene>
<dbReference type="PATRIC" id="fig|1303.84.peg.1319"/>
<dbReference type="EMBL" id="LQZB01000126">
    <property type="protein sequence ID" value="KXU04550.1"/>
    <property type="molecule type" value="Genomic_DNA"/>
</dbReference>
<organism evidence="1 2">
    <name type="scientific">Streptococcus oralis</name>
    <dbReference type="NCBI Taxonomy" id="1303"/>
    <lineage>
        <taxon>Bacteria</taxon>
        <taxon>Bacillati</taxon>
        <taxon>Bacillota</taxon>
        <taxon>Bacilli</taxon>
        <taxon>Lactobacillales</taxon>
        <taxon>Streptococcaceae</taxon>
        <taxon>Streptococcus</taxon>
    </lineage>
</organism>
<name>A0A139QPU5_STROR</name>
<sequence length="39" mass="4851">MRLLLLYFYFHYTLSYTINQTLSDFLKILKKLTSYKKEL</sequence>
<proteinExistence type="predicted"/>
<evidence type="ECO:0000313" key="1">
    <source>
        <dbReference type="EMBL" id="KXU04550.1"/>
    </source>
</evidence>
<dbReference type="AlphaFoldDB" id="A0A139QPU5"/>